<feature type="compositionally biased region" description="Basic and acidic residues" evidence="1">
    <location>
        <begin position="583"/>
        <end position="601"/>
    </location>
</feature>
<evidence type="ECO:0000313" key="5">
    <source>
        <dbReference type="RefSeq" id="XP_065664176.1"/>
    </source>
</evidence>
<dbReference type="RefSeq" id="XP_065664176.1">
    <property type="nucleotide sequence ID" value="XM_065808104.1"/>
</dbReference>
<evidence type="ECO:0000313" key="6">
    <source>
        <dbReference type="RefSeq" id="XP_065664177.1"/>
    </source>
</evidence>
<dbReference type="InterPro" id="IPR050525">
    <property type="entry name" value="ECM_Assembly_Org"/>
</dbReference>
<sequence>MTDHWILLFCILPSINCILTENVESLGCWKESKKSNFVSFENKHHFLTGSYNKRKNAIEKCARVAIDHGFTIFAVQDGGKCLSGANGVKKFDMYGPSNLCRDGKGGLWSNNVYSTKAFHTRSFNSGIDETPWDAYCTRPLDIVVLMDGSGNVNEQTKKRWILIKNFVRKFIRGFDDHSRIGIIQYGENPEIIQDIRKLKSKEALDKVLEKAEFPGGERTLNDALKRAWREQLKETNRTNADKIILATITGDIPYGLYGSSQFLSDHNVRIVVVGIDKYVHYEFLQSVASYRDVGNIFSVNSGQLDDVAPYIYRDICNNMPEYVLATTPTPSKERPIDSLKRKNMTKTKENLNNDESLKSSRTASAKSRGEIPAFSKDNYDEFDGPVSNHVDLSKELGNTKYKKHLITAVRNGTSKEKIATMVLINPSPDVFLGLTSVEAKAIKNQYNSSEETLEKFNAFLPKVSKKQPVIASESKYVSKSKDHYVPLNFLNNKKKSDDQLEELTSVDINKETNAFKKLDNRNDKENYSEIEAGLNRKFVAMKDKAKLYSASHSLSKTKSTNEVKMEVKNKNKKPNVSIVNETKSNKTADRLNNKDHHTERNKNRFEHFGKNLNHSVKGLEHHVKEYENKIELEHPTQELGIPIKLFSSQGHDPPDFRNRNGTSLLNSGYLNESKVSDLNIHGVGALSQTLELHTGNGKEHVSYHPPFRITHQSLFTDKLSDRMKMHSMFSSREEGQKERNKQPLKSSSKKLDDFTNKSFLDSAGKNLADIYLQIHKAERTNLEVPGTVEEFLGKKEIVYKNANMKTSLTSPLFSSALDSKTMSVNTNHNATNLLGFLHNNVTRKQNIINRSHLVLTSSNQSIYPTADGGVIDLIKNTVIARKKFYIDQANNFNPFIVGADYNEGLGFDSQTDELYLSEKRNWNNKHTSIKKTGRANLLGLKSDLIRKKQGSQKINRFSPKLNQRFTPYNAQLIPPASKRHLPKNTINYDLAPKVLSNLHKKTFHSFSIDGLKLYDNDAVIHGNIRIDGSKVNFISEDINRTKSSNNTMYTLIDNHFSDVASNEVSTENGIPADKFKIHSVLFTNTSSRKENISENLNHPIKLLKNQVKPPNKQLIQTSNQVKQSNIQTEQSKNQVKQTNKQVIQLNNKVEQSTNRAKQLNNQVEQSNNRTKQLNNQTKKLNNEVQQLISKKIAEKLNNQVHHQNKTDYLINKTDSLKNKTDNLKNRTDYLKKENSFLINGPNKTHGSNTHINEVILKLEKKLNDSSRISNTNITKKERNIERFNQLLNTFEKHFKEEAKINNISYHITDNKKNESVSHTFFPKKFYNADIKYPEKHKEALKKNLTNSTLKVLGVKATLKTFDVTPKVESFKDKTSKKFLKENNTFKKGDNEIKNFDANIQKYNHNLLGKISMLVNAMKPVMNAHIDFKSQGEEKIGVNKDFSFKIGDPSPTSALYKPTSTLKTTMRPTTTSTTPTTTVTTTVTTTPFTLQFEYQYNPASGTGFILPNSPIQPNVPNVPFSNASVLDNIKTVPGFVINNVSGDLTQINNNNNFANLTSTNIAMPSSDGKVYFPGNFEISDKPKQNIPPNIPSSILPYNPSYTSKRNDQLVKGPSIGFHGNAMSQDTFRPLDQMIKKFYKAGEVHQVIDIREPNLNDAEEEFNALANRKGLASVTITKPMLVNNNQFEVLKLSNGHTINKPIDSEFDRLPIDSEQRIPYSPVPVAQSNNFILNVPLKQSTKIHRVPLKVHKIYYSSLNPGMNYAIKPGMQYNTIEDALSEPHEDSVSDYQNRIVGDHLGTGVESQTDIQGENRPALILNEQHGVFHNTSDGFQEQISGQHIEDNRAIGNQMLGHHRVGDHLAGNHVIGHQMAEGHILSDHIVNGHIVGGHEVPITDNKPLKMIFFQQKYNELDSEKNNAGKFVGPNELIKLQISQENHHGKHPKVVLFNQVPELHAINNDENNLENHMSQNVISPLVNNSALYPEEVEGNFVSEHQHNDDGLHMNYRHHNKLHHLQALAHALHQQPELKKVHLNLINQENLKLKYHYLGMNTLERKHRLKVKMLDKPVEFENQRRVGFRHLKNGSSYLKGSKRSHNFAHHKLKRMRQPTLPKIPDSIVLPSMSDFNSKRLNNKPRLFRPIHPLMTSHAAPGSHNIVRHEKKGFISAPRRNERRMKRVLDEKKWAAIQLLNQNINGKFLHGRERPQSFDKSEKVEYPELPLTNAWTEADFLPKKGPPLFRTNKTLLLYQSPKVKETVAKTLQKILWINALVGRKDGKEGKGEEVHKLHHDNHASFKTYLLHELENYEKNSAKQLDFQNAEQSASPKNVIAYNSLHDSKYGNVKKTYYVSKTAGPFEEHNVYHITAKDKLKKTDLTNDITDKSQSQVRKLSGSNNYDIMYLGNNGDNVPKNIIDETSSDGDLMAFTSQGNINNNAEKRTNQPAGEKTKLPSKVKNLKDMRSLMTPKSTKQLTLEDFPRSFLIKDFKLGDMPLLPVGKSYVLSTPSIGTVTVNIKNDMTPNENKGSNESRKKNRLFHNSSHHNKLSRYNSNEQNKNDQNDEQENIDIKDKNNHKSENEETNRNEVSYSKPKIFLTERNNLVAVPDNVLYGQKYGDDDDDVDSKEKLESEIKSEPANSLMESGENLPKENIELIENSESKHNKTSVNEAVLTDMVHAVLKNIVNESKIYMMNLINSERASDYVNNFFNRRHETSNFTGVFNDNATISAPILQGIKRINTIAIANKTFNSGTFINNVTMLNKSMQVDATNKSQVISFNTSFANVSFANITGLDKKTDLGIKDDIYVTTKMNNAFNLTIDKIPNENLKKTFSNNTFMRMTPLEYMLGCTKPLRILYAIDVSDGLGDGFIRKKKWNRLKGFISDINNSLFKDVRSNFMVYNIEPRFMESLDGCDKNTEYFLTADDCLCFINPFTLSAKAGCSVNGPTQHESVEDWGAKGPRTGRALDIARTVFFKENLNTFKNVIFLISHKQSTDDLKLAEINLKKDGISLVDIELGDRHDLRKKQFIPKQRLYRRSNTEENILDEHKVKVSLKKLQQTLKNIVGRVCKSQTDGDL</sequence>
<feature type="region of interest" description="Disordered" evidence="1">
    <location>
        <begin position="2508"/>
        <end position="2579"/>
    </location>
</feature>
<dbReference type="RefSeq" id="XP_065664177.1">
    <property type="nucleotide sequence ID" value="XM_065808105.1"/>
</dbReference>
<keyword evidence="4" id="KW-1185">Reference proteome</keyword>
<feature type="chain" id="PRO_5045025970" evidence="2">
    <location>
        <begin position="18"/>
        <end position="3067"/>
    </location>
</feature>
<feature type="compositionally biased region" description="Basic and acidic residues" evidence="1">
    <location>
        <begin position="731"/>
        <end position="741"/>
    </location>
</feature>
<feature type="region of interest" description="Disordered" evidence="1">
    <location>
        <begin position="326"/>
        <end position="370"/>
    </location>
</feature>
<name>A0ABM4CQN1_HYDVU</name>
<feature type="compositionally biased region" description="Basic and acidic residues" evidence="1">
    <location>
        <begin position="331"/>
        <end position="358"/>
    </location>
</feature>
<dbReference type="Proteomes" id="UP001652625">
    <property type="component" value="Chromosome 10"/>
</dbReference>
<dbReference type="PANTHER" id="PTHR24020">
    <property type="entry name" value="COLLAGEN ALPHA"/>
    <property type="match status" value="1"/>
</dbReference>
<protein>
    <submittedName>
        <fullName evidence="5 6">Uncharacterized protein LOC101236314 isoform X1</fullName>
    </submittedName>
</protein>
<proteinExistence type="predicted"/>
<feature type="region of interest" description="Disordered" evidence="1">
    <location>
        <begin position="728"/>
        <end position="750"/>
    </location>
</feature>
<feature type="compositionally biased region" description="Basic residues" evidence="1">
    <location>
        <begin position="2526"/>
        <end position="2540"/>
    </location>
</feature>
<feature type="compositionally biased region" description="Polar residues" evidence="1">
    <location>
        <begin position="2508"/>
        <end position="2519"/>
    </location>
</feature>
<feature type="region of interest" description="Disordered" evidence="1">
    <location>
        <begin position="2607"/>
        <end position="2637"/>
    </location>
</feature>
<organism evidence="4 6">
    <name type="scientific">Hydra vulgaris</name>
    <name type="common">Hydra</name>
    <name type="synonym">Hydra attenuata</name>
    <dbReference type="NCBI Taxonomy" id="6087"/>
    <lineage>
        <taxon>Eukaryota</taxon>
        <taxon>Metazoa</taxon>
        <taxon>Cnidaria</taxon>
        <taxon>Hydrozoa</taxon>
        <taxon>Hydroidolina</taxon>
        <taxon>Anthoathecata</taxon>
        <taxon>Aplanulata</taxon>
        <taxon>Hydridae</taxon>
        <taxon>Hydra</taxon>
    </lineage>
</organism>
<dbReference type="GeneID" id="101236314"/>
<dbReference type="Gene3D" id="3.40.50.410">
    <property type="entry name" value="von Willebrand factor, type A domain"/>
    <property type="match status" value="2"/>
</dbReference>
<dbReference type="InterPro" id="IPR036465">
    <property type="entry name" value="vWFA_dom_sf"/>
</dbReference>
<feature type="compositionally biased region" description="Basic and acidic residues" evidence="1">
    <location>
        <begin position="2560"/>
        <end position="2577"/>
    </location>
</feature>
<feature type="region of interest" description="Disordered" evidence="1">
    <location>
        <begin position="1150"/>
        <end position="1169"/>
    </location>
</feature>
<evidence type="ECO:0000256" key="2">
    <source>
        <dbReference type="SAM" id="SignalP"/>
    </source>
</evidence>
<dbReference type="PROSITE" id="PS50234">
    <property type="entry name" value="VWFA"/>
    <property type="match status" value="2"/>
</dbReference>
<dbReference type="CDD" id="cd01450">
    <property type="entry name" value="vWFA_subfamily_ECM"/>
    <property type="match status" value="1"/>
</dbReference>
<gene>
    <name evidence="5 6" type="primary">LOC101236314</name>
</gene>
<feature type="region of interest" description="Disordered" evidence="1">
    <location>
        <begin position="582"/>
        <end position="601"/>
    </location>
</feature>
<evidence type="ECO:0000313" key="4">
    <source>
        <dbReference type="Proteomes" id="UP001652625"/>
    </source>
</evidence>
<dbReference type="Pfam" id="PF00092">
    <property type="entry name" value="VWA"/>
    <property type="match status" value="1"/>
</dbReference>
<feature type="signal peptide" evidence="2">
    <location>
        <begin position="1"/>
        <end position="17"/>
    </location>
</feature>
<accession>A0ABM4CQN1</accession>
<feature type="domain" description="VWFA" evidence="3">
    <location>
        <begin position="2845"/>
        <end position="3058"/>
    </location>
</feature>
<feature type="compositionally biased region" description="Basic and acidic residues" evidence="1">
    <location>
        <begin position="2617"/>
        <end position="2627"/>
    </location>
</feature>
<keyword evidence="2" id="KW-0732">Signal</keyword>
<reference evidence="5 6" key="1">
    <citation type="submission" date="2025-05" db="UniProtKB">
        <authorList>
            <consortium name="RefSeq"/>
        </authorList>
    </citation>
    <scope>IDENTIFICATION</scope>
</reference>
<dbReference type="SMART" id="SM00327">
    <property type="entry name" value="VWA"/>
    <property type="match status" value="2"/>
</dbReference>
<feature type="domain" description="VWFA" evidence="3">
    <location>
        <begin position="141"/>
        <end position="315"/>
    </location>
</feature>
<dbReference type="InterPro" id="IPR002035">
    <property type="entry name" value="VWF_A"/>
</dbReference>
<evidence type="ECO:0000256" key="1">
    <source>
        <dbReference type="SAM" id="MobiDB-lite"/>
    </source>
</evidence>
<evidence type="ECO:0000259" key="3">
    <source>
        <dbReference type="PROSITE" id="PS50234"/>
    </source>
</evidence>
<dbReference type="SUPFAM" id="SSF53300">
    <property type="entry name" value="vWA-like"/>
    <property type="match status" value="2"/>
</dbReference>